<feature type="region of interest" description="Disordered" evidence="1">
    <location>
        <begin position="667"/>
        <end position="719"/>
    </location>
</feature>
<dbReference type="EMBL" id="JAGDFL010000075">
    <property type="protein sequence ID" value="KAG7398671.1"/>
    <property type="molecule type" value="Genomic_DNA"/>
</dbReference>
<dbReference type="AlphaFoldDB" id="A0A8T1WZG4"/>
<feature type="region of interest" description="Disordered" evidence="1">
    <location>
        <begin position="334"/>
        <end position="371"/>
    </location>
</feature>
<comment type="caution">
    <text evidence="2">The sequence shown here is derived from an EMBL/GenBank/DDBJ whole genome shotgun (WGS) entry which is preliminary data.</text>
</comment>
<accession>A0A8T1WZG4</accession>
<organism evidence="2 3">
    <name type="scientific">Phytophthora boehmeriae</name>
    <dbReference type="NCBI Taxonomy" id="109152"/>
    <lineage>
        <taxon>Eukaryota</taxon>
        <taxon>Sar</taxon>
        <taxon>Stramenopiles</taxon>
        <taxon>Oomycota</taxon>
        <taxon>Peronosporomycetes</taxon>
        <taxon>Peronosporales</taxon>
        <taxon>Peronosporaceae</taxon>
        <taxon>Phytophthora</taxon>
    </lineage>
</organism>
<protein>
    <submittedName>
        <fullName evidence="2">Cilia- and flagella-associated protein 47</fullName>
    </submittedName>
</protein>
<proteinExistence type="predicted"/>
<keyword evidence="2" id="KW-0969">Cilium</keyword>
<dbReference type="GO" id="GO:0005929">
    <property type="term" value="C:cilium"/>
    <property type="evidence" value="ECO:0007669"/>
    <property type="project" value="TreeGrafter"/>
</dbReference>
<evidence type="ECO:0000313" key="3">
    <source>
        <dbReference type="Proteomes" id="UP000693981"/>
    </source>
</evidence>
<evidence type="ECO:0000256" key="1">
    <source>
        <dbReference type="SAM" id="MobiDB-lite"/>
    </source>
</evidence>
<keyword evidence="2" id="KW-0966">Cell projection</keyword>
<name>A0A8T1WZG4_9STRA</name>
<dbReference type="PANTHER" id="PTHR45912:SF3">
    <property type="entry name" value="CILIA- AND FLAGELLA-ASSOCIATED PROTEIN 47"/>
    <property type="match status" value="1"/>
</dbReference>
<dbReference type="PANTHER" id="PTHR45912">
    <property type="entry name" value="CILIA- AND FLAGELLA-ASSOCIATED PROTEIN 47"/>
    <property type="match status" value="1"/>
</dbReference>
<dbReference type="GO" id="GO:0060271">
    <property type="term" value="P:cilium assembly"/>
    <property type="evidence" value="ECO:0007669"/>
    <property type="project" value="TreeGrafter"/>
</dbReference>
<dbReference type="Proteomes" id="UP000693981">
    <property type="component" value="Unassembled WGS sequence"/>
</dbReference>
<keyword evidence="3" id="KW-1185">Reference proteome</keyword>
<keyword evidence="2" id="KW-0282">Flagellum</keyword>
<reference evidence="2" key="1">
    <citation type="submission" date="2021-02" db="EMBL/GenBank/DDBJ databases">
        <authorList>
            <person name="Palmer J.M."/>
        </authorList>
    </citation>
    <scope>NUCLEOTIDE SEQUENCE</scope>
    <source>
        <strain evidence="2">SCRP23</strain>
    </source>
</reference>
<gene>
    <name evidence="2" type="ORF">PHYBOEH_010720</name>
</gene>
<feature type="region of interest" description="Disordered" evidence="1">
    <location>
        <begin position="390"/>
        <end position="429"/>
    </location>
</feature>
<sequence>MASLAVGGRPSTPCGLRGDKTASALQVAPPAVEFAAFERGSCYIATLNVRNASDRVLRFRLAPPRHASPFRVLLRGRDLARTENATVTLPPGLSAKYEVTFQQPGDTDDDTNSAEVDPDLDKTPAMVHDALQIRGDDGSMLEVPLIARRACPLLEVTPALCDLGLVVLMQRTARFVEVRNSGARPGRFIVDVLDAGDQVNNSSSQSASQATITALPANGKLGPQDTISIKIEAHGLEPGAIRGIVRVRVWEIGQDEDEASVRNFGAAGTANKRPPPSSEKIVDVSGSVVEHTAELVLRRGLEPVNSLFFGSLFTGETRTVETLLRNNGPQPLTFKTSITFGGGAGGSSSGLEEDRETYERRKELRVAPSQGRVDPFSETVVTFTYHPRASSSEVIQEMERTQRADGDSGQEAASPTSSDTKLDSAGSPLIPAPSQSLSAFASIICEDLQMQNLTFEISAKTYIPRLQLSPTPPLDFGDVRSHDRGDILVSLKNLSGLPVRFEVDNNVAHYSVSPRTGRLDVLQSQSLVVSFAPKQLGTFHSILILRINGNVLELPLKVLGCAAVVGPVPPCSERLTGGPLALSADFTPKYKFLLPEEAKRTKGQLSRRFQRQPAYEAAALNGTAALDEFEFQGTNNTHLTYCVKELARRADHRAVYRDYIDQSRAQREAKTKGWKGKAQGLKSSVVKARGSNQEEHEDVDLGMDRGSGPQPRDLRMPASLSKPNDPLWLNQYPAGGGSAQSSVFFDELKFVKKKFKPQPATPAELSDCGRTLEFDELEQVVSGPKTLNFGRLSVNGSATRSLTVQNNLPHNVLVALNLGGEGALGPYEELSRKTVLTSQVIPPRTKAGFDLVFCSNREQFYQQSLTYSLNNKYLRQVTIVAEVTPIVVDVAPEDLNFDFGPLDLNASVTREVVITNTCDSEAVFSWNRLILIATPDGATRPDSSKSNATTTITNIAATDKVVNSSSAMASVFEIFPPSGTLGPSATMVCKVVFTPPPMNGATASALGVTQRGGSIWLSQVFHLDIIGGDKRAVNCRALLPEVKVAAREKRVDFGAISVGVEREKRIILSNLGMHTRAVFNVSVDPLSMSSAIGLQVTPTQGAIDPQEQTELIAKIVPHRAITLQAGSNSTSQINIVMPLILERLCWVCLYHEFYRWKITAIFQLACC</sequence>
<dbReference type="OrthoDB" id="10060824at2759"/>
<feature type="compositionally biased region" description="Basic and acidic residues" evidence="1">
    <location>
        <begin position="397"/>
        <end position="406"/>
    </location>
</feature>
<evidence type="ECO:0000313" key="2">
    <source>
        <dbReference type="EMBL" id="KAG7398671.1"/>
    </source>
</evidence>